<dbReference type="Gene3D" id="1.10.510.10">
    <property type="entry name" value="Transferase(Phosphotransferase) domain 1"/>
    <property type="match status" value="1"/>
</dbReference>
<dbReference type="Pfam" id="PF00069">
    <property type="entry name" value="Pkinase"/>
    <property type="match status" value="1"/>
</dbReference>
<evidence type="ECO:0000313" key="7">
    <source>
        <dbReference type="EMBL" id="WIA18660.1"/>
    </source>
</evidence>
<evidence type="ECO:0000256" key="3">
    <source>
        <dbReference type="ARBA" id="ARBA00022840"/>
    </source>
</evidence>
<dbReference type="PROSITE" id="PS00107">
    <property type="entry name" value="PROTEIN_KINASE_ATP"/>
    <property type="match status" value="1"/>
</dbReference>
<dbReference type="InterPro" id="IPR011009">
    <property type="entry name" value="Kinase-like_dom_sf"/>
</dbReference>
<dbReference type="PANTHER" id="PTHR48012">
    <property type="entry name" value="STERILE20-LIKE KINASE, ISOFORM B-RELATED"/>
    <property type="match status" value="1"/>
</dbReference>
<organism evidence="7 8">
    <name type="scientific">Tetradesmus obliquus</name>
    <name type="common">Green alga</name>
    <name type="synonym">Acutodesmus obliquus</name>
    <dbReference type="NCBI Taxonomy" id="3088"/>
    <lineage>
        <taxon>Eukaryota</taxon>
        <taxon>Viridiplantae</taxon>
        <taxon>Chlorophyta</taxon>
        <taxon>core chlorophytes</taxon>
        <taxon>Chlorophyceae</taxon>
        <taxon>CS clade</taxon>
        <taxon>Sphaeropleales</taxon>
        <taxon>Scenedesmaceae</taxon>
        <taxon>Tetradesmus</taxon>
    </lineage>
</organism>
<dbReference type="SUPFAM" id="SSF56112">
    <property type="entry name" value="Protein kinase-like (PK-like)"/>
    <property type="match status" value="1"/>
</dbReference>
<gene>
    <name evidence="7" type="ORF">OEZ85_003365</name>
</gene>
<evidence type="ECO:0000256" key="2">
    <source>
        <dbReference type="ARBA" id="ARBA00022741"/>
    </source>
</evidence>
<sequence>MLQQESMGMYGEAGGGVQDAAERFEMIALLGRGAYGSVYKALDRSSGATVAIKVISTTDSDEDDLTRIHKEIQFLADCDHPNVVRYLGSFRLPDALWIVMEHCGGGSVGDLLQVKGEGLDEDQIAYICAESLKGLAYLHSLGKVHRDIKCGNILLTEAGSVKLADFGVAAQLTNTMTKRNTFIGTPHWMAPEVIQESRYDGKVDVWALGISAIEMAELTPPRWKVHPLRVIFMISREPPPGLAEPERWSDTFRDFLAQCLQKAAAMRPTARYLQQHRFVVNQRPSNAACLAGLLEQVKQLLSARASPAPSHASLMAGGAAGGGGARLAADLAGGGTGHFSWRGIDGRGSRTRASGQQQSGSVMTRDGSAASQQQQQAAAAGPPSSQCWGDTVLISPGGPPAAAAQQQQQQQQQTPWNPGIQNLARCVAYHRACLLELPLDAAGAEELVGVLHDMTAALQTLLSL</sequence>
<keyword evidence="2 4" id="KW-0547">Nucleotide-binding</keyword>
<dbReference type="PROSITE" id="PS50011">
    <property type="entry name" value="PROTEIN_KINASE_DOM"/>
    <property type="match status" value="1"/>
</dbReference>
<reference evidence="7 8" key="1">
    <citation type="submission" date="2023-05" db="EMBL/GenBank/DDBJ databases">
        <title>A 100% complete, gapless, phased diploid assembly of the Scenedesmus obliquus UTEX 3031 genome.</title>
        <authorList>
            <person name="Biondi T.C."/>
            <person name="Hanschen E.R."/>
            <person name="Kwon T."/>
            <person name="Eng W."/>
            <person name="Kruse C.P.S."/>
            <person name="Koehler S.I."/>
            <person name="Kunde Y."/>
            <person name="Gleasner C.D."/>
            <person name="You Mak K.T."/>
            <person name="Polle J."/>
            <person name="Hovde B.T."/>
            <person name="Starkenburg S.R."/>
        </authorList>
    </citation>
    <scope>NUCLEOTIDE SEQUENCE [LARGE SCALE GENOMIC DNA]</scope>
    <source>
        <strain evidence="7 8">DOE0152z</strain>
    </source>
</reference>
<proteinExistence type="predicted"/>
<feature type="region of interest" description="Disordered" evidence="5">
    <location>
        <begin position="340"/>
        <end position="415"/>
    </location>
</feature>
<evidence type="ECO:0000256" key="5">
    <source>
        <dbReference type="SAM" id="MobiDB-lite"/>
    </source>
</evidence>
<feature type="binding site" evidence="4">
    <location>
        <position position="53"/>
    </location>
    <ligand>
        <name>ATP</name>
        <dbReference type="ChEBI" id="CHEBI:30616"/>
    </ligand>
</feature>
<dbReference type="EC" id="2.7.11.1" evidence="1"/>
<dbReference type="InterPro" id="IPR000719">
    <property type="entry name" value="Prot_kinase_dom"/>
</dbReference>
<feature type="compositionally biased region" description="Low complexity" evidence="5">
    <location>
        <begin position="401"/>
        <end position="413"/>
    </location>
</feature>
<name>A0ABY8UBH8_TETOB</name>
<evidence type="ECO:0000256" key="1">
    <source>
        <dbReference type="ARBA" id="ARBA00012513"/>
    </source>
</evidence>
<dbReference type="SMART" id="SM00220">
    <property type="entry name" value="S_TKc"/>
    <property type="match status" value="1"/>
</dbReference>
<evidence type="ECO:0000256" key="4">
    <source>
        <dbReference type="PROSITE-ProRule" id="PRU10141"/>
    </source>
</evidence>
<evidence type="ECO:0000259" key="6">
    <source>
        <dbReference type="PROSITE" id="PS50011"/>
    </source>
</evidence>
<dbReference type="Proteomes" id="UP001244341">
    <property type="component" value="Chromosome 10b"/>
</dbReference>
<feature type="compositionally biased region" description="Polar residues" evidence="5">
    <location>
        <begin position="351"/>
        <end position="362"/>
    </location>
</feature>
<dbReference type="InterPro" id="IPR050629">
    <property type="entry name" value="STE20/SPS1-PAK"/>
</dbReference>
<feature type="domain" description="Protein kinase" evidence="6">
    <location>
        <begin position="24"/>
        <end position="279"/>
    </location>
</feature>
<accession>A0ABY8UBH8</accession>
<keyword evidence="8" id="KW-1185">Reference proteome</keyword>
<dbReference type="EMBL" id="CP126217">
    <property type="protein sequence ID" value="WIA18660.1"/>
    <property type="molecule type" value="Genomic_DNA"/>
</dbReference>
<dbReference type="InterPro" id="IPR017441">
    <property type="entry name" value="Protein_kinase_ATP_BS"/>
</dbReference>
<keyword evidence="3 4" id="KW-0067">ATP-binding</keyword>
<feature type="compositionally biased region" description="Low complexity" evidence="5">
    <location>
        <begin position="367"/>
        <end position="386"/>
    </location>
</feature>
<protein>
    <recommendedName>
        <fullName evidence="1">non-specific serine/threonine protein kinase</fullName>
        <ecNumber evidence="1">2.7.11.1</ecNumber>
    </recommendedName>
</protein>
<evidence type="ECO:0000313" key="8">
    <source>
        <dbReference type="Proteomes" id="UP001244341"/>
    </source>
</evidence>
<dbReference type="PANTHER" id="PTHR48012:SF18">
    <property type="entry name" value="HAPPYHOUR, ISOFORM A"/>
    <property type="match status" value="1"/>
</dbReference>